<accession>A0A0N4XIQ9</accession>
<name>A0A0N4XIQ9_NIPBR</name>
<dbReference type="InterPro" id="IPR013087">
    <property type="entry name" value="Znf_C2H2_type"/>
</dbReference>
<dbReference type="SUPFAM" id="SSF57667">
    <property type="entry name" value="beta-beta-alpha zinc fingers"/>
    <property type="match status" value="1"/>
</dbReference>
<organism evidence="6">
    <name type="scientific">Nippostrongylus brasiliensis</name>
    <name type="common">Rat hookworm</name>
    <dbReference type="NCBI Taxonomy" id="27835"/>
    <lineage>
        <taxon>Eukaryota</taxon>
        <taxon>Metazoa</taxon>
        <taxon>Ecdysozoa</taxon>
        <taxon>Nematoda</taxon>
        <taxon>Chromadorea</taxon>
        <taxon>Rhabditida</taxon>
        <taxon>Rhabditina</taxon>
        <taxon>Rhabditomorpha</taxon>
        <taxon>Strongyloidea</taxon>
        <taxon>Heligmosomidae</taxon>
        <taxon>Nippostrongylus</taxon>
    </lineage>
</organism>
<dbReference type="Gene3D" id="3.30.160.60">
    <property type="entry name" value="Classic Zinc Finger"/>
    <property type="match status" value="1"/>
</dbReference>
<gene>
    <name evidence="4" type="ORF">NBR_LOCUS2412</name>
</gene>
<feature type="domain" description="C2H2-type" evidence="3">
    <location>
        <begin position="50"/>
        <end position="77"/>
    </location>
</feature>
<keyword evidence="1" id="KW-0863">Zinc-finger</keyword>
<evidence type="ECO:0000256" key="2">
    <source>
        <dbReference type="SAM" id="MobiDB-lite"/>
    </source>
</evidence>
<keyword evidence="5" id="KW-1185">Reference proteome</keyword>
<feature type="compositionally biased region" description="Polar residues" evidence="2">
    <location>
        <begin position="1"/>
        <end position="13"/>
    </location>
</feature>
<evidence type="ECO:0000256" key="1">
    <source>
        <dbReference type="PROSITE-ProRule" id="PRU00042"/>
    </source>
</evidence>
<dbReference type="GO" id="GO:0008270">
    <property type="term" value="F:zinc ion binding"/>
    <property type="evidence" value="ECO:0007669"/>
    <property type="project" value="UniProtKB-KW"/>
</dbReference>
<reference evidence="4 5" key="2">
    <citation type="submission" date="2018-11" db="EMBL/GenBank/DDBJ databases">
        <authorList>
            <consortium name="Pathogen Informatics"/>
        </authorList>
    </citation>
    <scope>NUCLEOTIDE SEQUENCE [LARGE SCALE GENOMIC DNA]</scope>
</reference>
<dbReference type="SMART" id="SM00355">
    <property type="entry name" value="ZnF_C2H2"/>
    <property type="match status" value="2"/>
</dbReference>
<dbReference type="Proteomes" id="UP000271162">
    <property type="component" value="Unassembled WGS sequence"/>
</dbReference>
<feature type="region of interest" description="Disordered" evidence="2">
    <location>
        <begin position="1"/>
        <end position="27"/>
    </location>
</feature>
<reference evidence="6" key="1">
    <citation type="submission" date="2017-02" db="UniProtKB">
        <authorList>
            <consortium name="WormBaseParasite"/>
        </authorList>
    </citation>
    <scope>IDENTIFICATION</scope>
</reference>
<sequence length="121" mass="13513">MSPNAHDSPVSSENSEERSKRVRRVPAKNASYVFDDSDDDDCRRGLEGTNLCVKCPARFETRPGLANHFKLHFGEKRKFACDLCDFSATTAKSLRFHRRVHDRYGVGPAATTDSPPDGITI</sequence>
<proteinExistence type="predicted"/>
<evidence type="ECO:0000313" key="4">
    <source>
        <dbReference type="EMBL" id="VDL66001.1"/>
    </source>
</evidence>
<keyword evidence="1" id="KW-0862">Zinc</keyword>
<dbReference type="AlphaFoldDB" id="A0A0N4XIQ9"/>
<protein>
    <submittedName>
        <fullName evidence="6">C2H2-type domain-containing protein</fullName>
    </submittedName>
</protein>
<feature type="domain" description="C2H2-type" evidence="3">
    <location>
        <begin position="79"/>
        <end position="101"/>
    </location>
</feature>
<dbReference type="PROSITE" id="PS00028">
    <property type="entry name" value="ZINC_FINGER_C2H2_1"/>
    <property type="match status" value="1"/>
</dbReference>
<dbReference type="PROSITE" id="PS50157">
    <property type="entry name" value="ZINC_FINGER_C2H2_2"/>
    <property type="match status" value="2"/>
</dbReference>
<keyword evidence="1" id="KW-0479">Metal-binding</keyword>
<evidence type="ECO:0000313" key="6">
    <source>
        <dbReference type="WBParaSite" id="NBR_0000241101-mRNA-1"/>
    </source>
</evidence>
<dbReference type="EMBL" id="UYSL01002726">
    <property type="protein sequence ID" value="VDL66001.1"/>
    <property type="molecule type" value="Genomic_DNA"/>
</dbReference>
<dbReference type="STRING" id="27835.A0A0N4XIQ9"/>
<evidence type="ECO:0000259" key="3">
    <source>
        <dbReference type="PROSITE" id="PS50157"/>
    </source>
</evidence>
<evidence type="ECO:0000313" key="5">
    <source>
        <dbReference type="Proteomes" id="UP000271162"/>
    </source>
</evidence>
<dbReference type="InterPro" id="IPR036236">
    <property type="entry name" value="Znf_C2H2_sf"/>
</dbReference>
<dbReference type="WBParaSite" id="NBR_0000241101-mRNA-1">
    <property type="protein sequence ID" value="NBR_0000241101-mRNA-1"/>
    <property type="gene ID" value="NBR_0000241101"/>
</dbReference>